<dbReference type="RefSeq" id="WP_306837448.1">
    <property type="nucleotide sequence ID" value="NZ_JAUSRF010000012.1"/>
</dbReference>
<name>A0ABT9PWM1_9HYPH</name>
<dbReference type="Proteomes" id="UP001241472">
    <property type="component" value="Unassembled WGS sequence"/>
</dbReference>
<comment type="caution">
    <text evidence="2">The sequence shown here is derived from an EMBL/GenBank/DDBJ whole genome shotgun (WGS) entry which is preliminary data.</text>
</comment>
<reference evidence="2 3" key="1">
    <citation type="submission" date="2023-07" db="EMBL/GenBank/DDBJ databases">
        <title>Sorghum-associated microbial communities from plants grown in Nebraska, USA.</title>
        <authorList>
            <person name="Schachtman D."/>
        </authorList>
    </citation>
    <scope>NUCLEOTIDE SEQUENCE [LARGE SCALE GENOMIC DNA]</scope>
    <source>
        <strain evidence="2 3">DS1307</strain>
    </source>
</reference>
<keyword evidence="3" id="KW-1185">Reference proteome</keyword>
<accession>A0ABT9PWM1</accession>
<evidence type="ECO:0000256" key="1">
    <source>
        <dbReference type="SAM" id="MobiDB-lite"/>
    </source>
</evidence>
<protein>
    <recommendedName>
        <fullName evidence="4">Conjugal transfer protein TraD</fullName>
    </recommendedName>
</protein>
<evidence type="ECO:0000313" key="2">
    <source>
        <dbReference type="EMBL" id="MDP9838883.1"/>
    </source>
</evidence>
<feature type="region of interest" description="Disordered" evidence="1">
    <location>
        <begin position="41"/>
        <end position="72"/>
    </location>
</feature>
<gene>
    <name evidence="2" type="ORF">J2T09_003655</name>
</gene>
<sequence>MDNHDKAKELDQSIEQEQLDTTNPDALREAARLGTIDTFLVKSDLEDIDQREGQDGEDGRPSPLANADNPEK</sequence>
<evidence type="ECO:0000313" key="3">
    <source>
        <dbReference type="Proteomes" id="UP001241472"/>
    </source>
</evidence>
<feature type="compositionally biased region" description="Basic and acidic residues" evidence="1">
    <location>
        <begin position="1"/>
        <end position="11"/>
    </location>
</feature>
<feature type="region of interest" description="Disordered" evidence="1">
    <location>
        <begin position="1"/>
        <end position="25"/>
    </location>
</feature>
<evidence type="ECO:0008006" key="4">
    <source>
        <dbReference type="Google" id="ProtNLM"/>
    </source>
</evidence>
<organism evidence="2 3">
    <name type="scientific">Neorhizobium huautlense</name>
    <dbReference type="NCBI Taxonomy" id="67774"/>
    <lineage>
        <taxon>Bacteria</taxon>
        <taxon>Pseudomonadati</taxon>
        <taxon>Pseudomonadota</taxon>
        <taxon>Alphaproteobacteria</taxon>
        <taxon>Hyphomicrobiales</taxon>
        <taxon>Rhizobiaceae</taxon>
        <taxon>Rhizobium/Agrobacterium group</taxon>
        <taxon>Neorhizobium</taxon>
    </lineage>
</organism>
<proteinExistence type="predicted"/>
<feature type="compositionally biased region" description="Basic and acidic residues" evidence="1">
    <location>
        <begin position="43"/>
        <end position="60"/>
    </location>
</feature>
<dbReference type="EMBL" id="JAUSRF010000012">
    <property type="protein sequence ID" value="MDP9838883.1"/>
    <property type="molecule type" value="Genomic_DNA"/>
</dbReference>